<feature type="transmembrane region" description="Helical" evidence="1">
    <location>
        <begin position="181"/>
        <end position="201"/>
    </location>
</feature>
<feature type="transmembrane region" description="Helical" evidence="1">
    <location>
        <begin position="390"/>
        <end position="407"/>
    </location>
</feature>
<feature type="transmembrane region" description="Helical" evidence="1">
    <location>
        <begin position="239"/>
        <end position="257"/>
    </location>
</feature>
<gene>
    <name evidence="3" type="ORF">HUO12_04255</name>
</gene>
<organism evidence="3 4">
    <name type="scientific">Altererythrobacter lutimaris</name>
    <dbReference type="NCBI Taxonomy" id="2743979"/>
    <lineage>
        <taxon>Bacteria</taxon>
        <taxon>Pseudomonadati</taxon>
        <taxon>Pseudomonadota</taxon>
        <taxon>Alphaproteobacteria</taxon>
        <taxon>Sphingomonadales</taxon>
        <taxon>Erythrobacteraceae</taxon>
        <taxon>Altererythrobacter</taxon>
    </lineage>
</organism>
<dbReference type="EMBL" id="JABWTA010000001">
    <property type="protein sequence ID" value="NVE94106.1"/>
    <property type="molecule type" value="Genomic_DNA"/>
</dbReference>
<keyword evidence="1" id="KW-0472">Membrane</keyword>
<reference evidence="3 4" key="1">
    <citation type="submission" date="2020-06" db="EMBL/GenBank/DDBJ databases">
        <title>Altererythrobacter lutimaris sp. nov., a marine bacterium isolated from a tidal flat.</title>
        <authorList>
            <person name="Kim D."/>
            <person name="Yoo Y."/>
            <person name="Kim J.-J."/>
        </authorList>
    </citation>
    <scope>NUCLEOTIDE SEQUENCE [LARGE SCALE GENOMIC DNA]</scope>
    <source>
        <strain evidence="3 4">JGD-16</strain>
    </source>
</reference>
<feature type="transmembrane region" description="Helical" evidence="1">
    <location>
        <begin position="309"/>
        <end position="328"/>
    </location>
</feature>
<name>A0A850HB24_9SPHN</name>
<feature type="transmembrane region" description="Helical" evidence="1">
    <location>
        <begin position="102"/>
        <end position="127"/>
    </location>
</feature>
<dbReference type="RefSeq" id="WP_176272419.1">
    <property type="nucleotide sequence ID" value="NZ_JABWTA010000001.1"/>
</dbReference>
<feature type="transmembrane region" description="Helical" evidence="1">
    <location>
        <begin position="458"/>
        <end position="479"/>
    </location>
</feature>
<feature type="transmembrane region" description="Helical" evidence="1">
    <location>
        <begin position="61"/>
        <end position="82"/>
    </location>
</feature>
<keyword evidence="4" id="KW-1185">Reference proteome</keyword>
<keyword evidence="1" id="KW-1133">Transmembrane helix</keyword>
<sequence>MGKGQERGIACRTDTGFQYSGEAVGGRTTISEQSVRKRGLWGQAQEMAQMAPPERNRWVDFLRALSILAVVFGHWLVAAPYINEAGAVQGGHLLGILPWSQWLTWGFQVMPIFFLVGGYSNGVSWSAQLRKAEPGRKGLYRDWFANRVQRLITPVFPVLLLWAGFAFAMTMAGMDRDNVKMATQLALVPVWFLAVYLLVTAITPLSLKAWKRFGWGSFLALVLLATAVDWLTLAQGLPYINFINFLFVWVAIHQLGYAWQDGRLEQGKALGLFILGLAALVGLTVYGPYPIAMIGVPGAQITNSMPPTIALLALGVTQTGLVLALEPWGRKLLDNLTLWTATVLMNGMIMTVYLWHLTAFVLVMVLAWLAGGIGLEMYPGTAEWWWTRPVWIAVYMLALLPMIAIFARAERVFGPIRGGRTVPKLRVVFGVLAICIGLAMTAAISIASPEGLTGVRLWVVALPFVGAALMGFGPVYGWFKRTPVEAA</sequence>
<dbReference type="AlphaFoldDB" id="A0A850HB24"/>
<evidence type="ECO:0000313" key="4">
    <source>
        <dbReference type="Proteomes" id="UP000546031"/>
    </source>
</evidence>
<keyword evidence="3" id="KW-0808">Transferase</keyword>
<comment type="caution">
    <text evidence="3">The sequence shown here is derived from an EMBL/GenBank/DDBJ whole genome shotgun (WGS) entry which is preliminary data.</text>
</comment>
<keyword evidence="1" id="KW-0812">Transmembrane</keyword>
<feature type="transmembrane region" description="Helical" evidence="1">
    <location>
        <begin position="148"/>
        <end position="169"/>
    </location>
</feature>
<feature type="transmembrane region" description="Helical" evidence="1">
    <location>
        <begin position="427"/>
        <end position="446"/>
    </location>
</feature>
<dbReference type="Pfam" id="PF01757">
    <property type="entry name" value="Acyl_transf_3"/>
    <property type="match status" value="1"/>
</dbReference>
<dbReference type="InterPro" id="IPR002656">
    <property type="entry name" value="Acyl_transf_3_dom"/>
</dbReference>
<feature type="domain" description="Acyltransferase 3" evidence="2">
    <location>
        <begin position="56"/>
        <end position="406"/>
    </location>
</feature>
<evidence type="ECO:0000256" key="1">
    <source>
        <dbReference type="SAM" id="Phobius"/>
    </source>
</evidence>
<accession>A0A850HB24</accession>
<evidence type="ECO:0000259" key="2">
    <source>
        <dbReference type="Pfam" id="PF01757"/>
    </source>
</evidence>
<dbReference type="Proteomes" id="UP000546031">
    <property type="component" value="Unassembled WGS sequence"/>
</dbReference>
<feature type="transmembrane region" description="Helical" evidence="1">
    <location>
        <begin position="349"/>
        <end position="370"/>
    </location>
</feature>
<feature type="transmembrane region" description="Helical" evidence="1">
    <location>
        <begin position="269"/>
        <end position="289"/>
    </location>
</feature>
<evidence type="ECO:0000313" key="3">
    <source>
        <dbReference type="EMBL" id="NVE94106.1"/>
    </source>
</evidence>
<proteinExistence type="predicted"/>
<dbReference type="GO" id="GO:0016747">
    <property type="term" value="F:acyltransferase activity, transferring groups other than amino-acyl groups"/>
    <property type="evidence" value="ECO:0007669"/>
    <property type="project" value="InterPro"/>
</dbReference>
<protein>
    <submittedName>
        <fullName evidence="3">Acyltransferase</fullName>
    </submittedName>
</protein>
<keyword evidence="3" id="KW-0012">Acyltransferase</keyword>
<feature type="transmembrane region" description="Helical" evidence="1">
    <location>
        <begin position="213"/>
        <end position="233"/>
    </location>
</feature>